<comment type="catalytic activity">
    <reaction evidence="1">
        <text>ATP + protein L-histidine = ADP + protein N-phospho-L-histidine.</text>
        <dbReference type="EC" id="2.7.13.3"/>
    </reaction>
</comment>
<dbReference type="InterPro" id="IPR036890">
    <property type="entry name" value="HATPase_C_sf"/>
</dbReference>
<feature type="region of interest" description="Disordered" evidence="8">
    <location>
        <begin position="1"/>
        <end position="30"/>
    </location>
</feature>
<dbReference type="InterPro" id="IPR005467">
    <property type="entry name" value="His_kinase_dom"/>
</dbReference>
<evidence type="ECO:0000256" key="4">
    <source>
        <dbReference type="ARBA" id="ARBA00022679"/>
    </source>
</evidence>
<protein>
    <recommendedName>
        <fullName evidence="2">histidine kinase</fullName>
        <ecNumber evidence="2">2.7.13.3</ecNumber>
    </recommendedName>
</protein>
<evidence type="ECO:0000256" key="5">
    <source>
        <dbReference type="ARBA" id="ARBA00022741"/>
    </source>
</evidence>
<dbReference type="PANTHER" id="PTHR24421">
    <property type="entry name" value="NITRATE/NITRITE SENSOR PROTEIN NARX-RELATED"/>
    <property type="match status" value="1"/>
</dbReference>
<dbReference type="GO" id="GO:0046983">
    <property type="term" value="F:protein dimerization activity"/>
    <property type="evidence" value="ECO:0007669"/>
    <property type="project" value="InterPro"/>
</dbReference>
<keyword evidence="5" id="KW-0547">Nucleotide-binding</keyword>
<dbReference type="PROSITE" id="PS50109">
    <property type="entry name" value="HIS_KIN"/>
    <property type="match status" value="1"/>
</dbReference>
<reference evidence="10" key="1">
    <citation type="submission" date="2016-10" db="EMBL/GenBank/DDBJ databases">
        <title>Sequence of Gallionella enrichment culture.</title>
        <authorList>
            <person name="Poehlein A."/>
            <person name="Muehling M."/>
            <person name="Daniel R."/>
        </authorList>
    </citation>
    <scope>NUCLEOTIDE SEQUENCE</scope>
</reference>
<keyword evidence="7" id="KW-0067">ATP-binding</keyword>
<evidence type="ECO:0000256" key="6">
    <source>
        <dbReference type="ARBA" id="ARBA00022777"/>
    </source>
</evidence>
<dbReference type="EMBL" id="MLJW01000011">
    <property type="protein sequence ID" value="OIR14616.1"/>
    <property type="molecule type" value="Genomic_DNA"/>
</dbReference>
<dbReference type="Pfam" id="PF02518">
    <property type="entry name" value="HATPase_c"/>
    <property type="match status" value="1"/>
</dbReference>
<dbReference type="SUPFAM" id="SSF55874">
    <property type="entry name" value="ATPase domain of HSP90 chaperone/DNA topoisomerase II/histidine kinase"/>
    <property type="match status" value="1"/>
</dbReference>
<keyword evidence="3" id="KW-0597">Phosphoprotein</keyword>
<evidence type="ECO:0000259" key="9">
    <source>
        <dbReference type="PROSITE" id="PS50109"/>
    </source>
</evidence>
<keyword evidence="4 10" id="KW-0808">Transferase</keyword>
<evidence type="ECO:0000256" key="2">
    <source>
        <dbReference type="ARBA" id="ARBA00012438"/>
    </source>
</evidence>
<sequence length="316" mass="35422">MKQIFHAGGDPASAYRLQRQEESDEGFDAPDKKKYDFAKARRKHFVNDPFLPAIIQSIDIGLHESDVDILLREMQAEVVPRNRPEEPRTISTHLLAIQENERRRIAADLHDGIGQSLSIIRLTLDSAMQQIRIGEVPQALEALQQVSGKVKETMGELHRTAMDMRPSMLDDLGIIPTLSWFFREFESAWQGRKLEKNVSIAESDVPAPLRVTIFRVLQEAMNNVVKHAGADCIRVSLNRSGGLLQLSVEDNGRGFDPDAVTLSCGARCCDTGCGFGLLTMKERARSTNGIFEMRSAVEEGTRILVSWRFMDGAMDR</sequence>
<dbReference type="Gene3D" id="3.30.565.10">
    <property type="entry name" value="Histidine kinase-like ATPase, C-terminal domain"/>
    <property type="match status" value="1"/>
</dbReference>
<organism evidence="10">
    <name type="scientific">mine drainage metagenome</name>
    <dbReference type="NCBI Taxonomy" id="410659"/>
    <lineage>
        <taxon>unclassified sequences</taxon>
        <taxon>metagenomes</taxon>
        <taxon>ecological metagenomes</taxon>
    </lineage>
</organism>
<dbReference type="Pfam" id="PF07730">
    <property type="entry name" value="HisKA_3"/>
    <property type="match status" value="1"/>
</dbReference>
<dbReference type="GO" id="GO:0016020">
    <property type="term" value="C:membrane"/>
    <property type="evidence" value="ECO:0007669"/>
    <property type="project" value="InterPro"/>
</dbReference>
<gene>
    <name evidence="10" type="primary">nreB_2</name>
    <name evidence="10" type="ORF">GALL_44200</name>
</gene>
<dbReference type="Gene3D" id="1.20.5.1930">
    <property type="match status" value="1"/>
</dbReference>
<dbReference type="CDD" id="cd16917">
    <property type="entry name" value="HATPase_UhpB-NarQ-NarX-like"/>
    <property type="match status" value="1"/>
</dbReference>
<evidence type="ECO:0000256" key="7">
    <source>
        <dbReference type="ARBA" id="ARBA00022840"/>
    </source>
</evidence>
<accession>A0A1J5TEM0</accession>
<dbReference type="PANTHER" id="PTHR24421:SF10">
    <property type="entry name" value="NITRATE_NITRITE SENSOR PROTEIN NARQ"/>
    <property type="match status" value="1"/>
</dbReference>
<dbReference type="EC" id="2.7.13.3" evidence="2"/>
<dbReference type="GO" id="GO:0005524">
    <property type="term" value="F:ATP binding"/>
    <property type="evidence" value="ECO:0007669"/>
    <property type="project" value="UniProtKB-KW"/>
</dbReference>
<dbReference type="GO" id="GO:0000155">
    <property type="term" value="F:phosphorelay sensor kinase activity"/>
    <property type="evidence" value="ECO:0007669"/>
    <property type="project" value="InterPro"/>
</dbReference>
<dbReference type="InterPro" id="IPR003594">
    <property type="entry name" value="HATPase_dom"/>
</dbReference>
<keyword evidence="6 10" id="KW-0418">Kinase</keyword>
<evidence type="ECO:0000313" key="10">
    <source>
        <dbReference type="EMBL" id="OIR14616.1"/>
    </source>
</evidence>
<dbReference type="InterPro" id="IPR050482">
    <property type="entry name" value="Sensor_HK_TwoCompSys"/>
</dbReference>
<dbReference type="AlphaFoldDB" id="A0A1J5TEM0"/>
<evidence type="ECO:0000256" key="3">
    <source>
        <dbReference type="ARBA" id="ARBA00022553"/>
    </source>
</evidence>
<proteinExistence type="predicted"/>
<comment type="caution">
    <text evidence="10">The sequence shown here is derived from an EMBL/GenBank/DDBJ whole genome shotgun (WGS) entry which is preliminary data.</text>
</comment>
<evidence type="ECO:0000256" key="1">
    <source>
        <dbReference type="ARBA" id="ARBA00000085"/>
    </source>
</evidence>
<dbReference type="InterPro" id="IPR011712">
    <property type="entry name" value="Sig_transdc_His_kin_sub3_dim/P"/>
</dbReference>
<name>A0A1J5TEM0_9ZZZZ</name>
<feature type="domain" description="Histidine kinase" evidence="9">
    <location>
        <begin position="213"/>
        <end position="311"/>
    </location>
</feature>
<evidence type="ECO:0000256" key="8">
    <source>
        <dbReference type="SAM" id="MobiDB-lite"/>
    </source>
</evidence>